<reference evidence="1" key="1">
    <citation type="submission" date="2024-03" db="EMBL/GenBank/DDBJ databases">
        <title>Whole genome sequecning of epiphytes from Marcgravia umbellata leaves.</title>
        <authorList>
            <person name="Kumar G."/>
            <person name="Savka M.A."/>
        </authorList>
    </citation>
    <scope>NUCLEOTIDE SEQUENCE</scope>
    <source>
        <strain evidence="1">RIT_BL5</strain>
    </source>
</reference>
<proteinExistence type="predicted"/>
<protein>
    <submittedName>
        <fullName evidence="1">Anhydro-N-acetylmuramic acid kinase</fullName>
        <ecNumber evidence="1">2.7.1.170</ecNumber>
    </submittedName>
</protein>
<organism evidence="1 2">
    <name type="scientific">Saccharibacillus sacchari</name>
    <dbReference type="NCBI Taxonomy" id="456493"/>
    <lineage>
        <taxon>Bacteria</taxon>
        <taxon>Bacillati</taxon>
        <taxon>Bacillota</taxon>
        <taxon>Bacilli</taxon>
        <taxon>Bacillales</taxon>
        <taxon>Paenibacillaceae</taxon>
        <taxon>Saccharibacillus</taxon>
    </lineage>
</organism>
<accession>A0ACC6PDB8</accession>
<keyword evidence="1" id="KW-0418">Kinase</keyword>
<dbReference type="EMBL" id="JBBKAR010000034">
    <property type="protein sequence ID" value="MEJ8304906.1"/>
    <property type="molecule type" value="Genomic_DNA"/>
</dbReference>
<sequence length="405" mass="43047">MIRISFDRDSAIAVGLMSGTSLDGVDAAVVRIEGGGLSAKAKLLHAYSRPYGDELRERLKDLCVPERSRVDEICGMNALLAEIFAEAAREAVRQAGLSMQDVDFVSSHGQTVWHIPGERDRTGGSDLQSRDPAAVRSTLQIGDLSVLSKRLGVPVVGDFRPGDMAVGGQGAPLAPYGDLILFRDEARGRLLQNIGGIGNCTALPASANPEDVFAFDTGPGNMVIDQAVWLLSGGRMTYDAGGAWGASGTPCESLVDEMLKHPFFRQAPPKSTGREVFGKAYTADFVERARRDFALSDADIVATATAFTARSIAQSYTDFVFPRCRIDEIVVSGGGARNAALMEMLAELLPEQAVCSSNEFGVDDDAKEAVIFALLGNDFLRGVPNHLPSATGASRPTVLGKLALP</sequence>
<keyword evidence="2" id="KW-1185">Reference proteome</keyword>
<evidence type="ECO:0000313" key="1">
    <source>
        <dbReference type="EMBL" id="MEJ8304906.1"/>
    </source>
</evidence>
<name>A0ACC6PDB8_9BACL</name>
<dbReference type="EC" id="2.7.1.170" evidence="1"/>
<dbReference type="Proteomes" id="UP001380953">
    <property type="component" value="Unassembled WGS sequence"/>
</dbReference>
<evidence type="ECO:0000313" key="2">
    <source>
        <dbReference type="Proteomes" id="UP001380953"/>
    </source>
</evidence>
<comment type="caution">
    <text evidence="1">The sequence shown here is derived from an EMBL/GenBank/DDBJ whole genome shotgun (WGS) entry which is preliminary data.</text>
</comment>
<gene>
    <name evidence="1" type="ORF">WKI47_13450</name>
</gene>
<keyword evidence="1" id="KW-0808">Transferase</keyword>